<keyword evidence="2" id="KW-1133">Transmembrane helix</keyword>
<name>M2T249_COCSN</name>
<feature type="compositionally biased region" description="Basic and acidic residues" evidence="1">
    <location>
        <begin position="53"/>
        <end position="64"/>
    </location>
</feature>
<feature type="region of interest" description="Disordered" evidence="1">
    <location>
        <begin position="51"/>
        <end position="70"/>
    </location>
</feature>
<accession>M2T249</accession>
<keyword evidence="2" id="KW-0812">Transmembrane</keyword>
<dbReference type="RefSeq" id="XP_007701475.1">
    <property type="nucleotide sequence ID" value="XM_007703285.1"/>
</dbReference>
<evidence type="ECO:0000313" key="4">
    <source>
        <dbReference type="Proteomes" id="UP000016934"/>
    </source>
</evidence>
<reference evidence="3 4" key="1">
    <citation type="journal article" date="2012" name="PLoS Pathog.">
        <title>Diverse lifestyles and strategies of plant pathogenesis encoded in the genomes of eighteen Dothideomycetes fungi.</title>
        <authorList>
            <person name="Ohm R.A."/>
            <person name="Feau N."/>
            <person name="Henrissat B."/>
            <person name="Schoch C.L."/>
            <person name="Horwitz B.A."/>
            <person name="Barry K.W."/>
            <person name="Condon B.J."/>
            <person name="Copeland A.C."/>
            <person name="Dhillon B."/>
            <person name="Glaser F."/>
            <person name="Hesse C.N."/>
            <person name="Kosti I."/>
            <person name="LaButti K."/>
            <person name="Lindquist E.A."/>
            <person name="Lucas S."/>
            <person name="Salamov A.A."/>
            <person name="Bradshaw R.E."/>
            <person name="Ciuffetti L."/>
            <person name="Hamelin R.C."/>
            <person name="Kema G.H.J."/>
            <person name="Lawrence C."/>
            <person name="Scott J.A."/>
            <person name="Spatafora J.W."/>
            <person name="Turgeon B.G."/>
            <person name="de Wit P.J.G.M."/>
            <person name="Zhong S."/>
            <person name="Goodwin S.B."/>
            <person name="Grigoriev I.V."/>
        </authorList>
    </citation>
    <scope>NUCLEOTIDE SEQUENCE [LARGE SCALE GENOMIC DNA]</scope>
    <source>
        <strain evidence="4">ND90Pr / ATCC 201652</strain>
    </source>
</reference>
<dbReference type="Proteomes" id="UP000016934">
    <property type="component" value="Unassembled WGS sequence"/>
</dbReference>
<dbReference type="AlphaFoldDB" id="M2T249"/>
<proteinExistence type="predicted"/>
<protein>
    <submittedName>
        <fullName evidence="3">Uncharacterized protein</fullName>
    </submittedName>
</protein>
<reference evidence="4" key="2">
    <citation type="journal article" date="2013" name="PLoS Genet.">
        <title>Comparative genome structure, secondary metabolite, and effector coding capacity across Cochliobolus pathogens.</title>
        <authorList>
            <person name="Condon B.J."/>
            <person name="Leng Y."/>
            <person name="Wu D."/>
            <person name="Bushley K.E."/>
            <person name="Ohm R.A."/>
            <person name="Otillar R."/>
            <person name="Martin J."/>
            <person name="Schackwitz W."/>
            <person name="Grimwood J."/>
            <person name="MohdZainudin N."/>
            <person name="Xue C."/>
            <person name="Wang R."/>
            <person name="Manning V.A."/>
            <person name="Dhillon B."/>
            <person name="Tu Z.J."/>
            <person name="Steffenson B.J."/>
            <person name="Salamov A."/>
            <person name="Sun H."/>
            <person name="Lowry S."/>
            <person name="LaButti K."/>
            <person name="Han J."/>
            <person name="Copeland A."/>
            <person name="Lindquist E."/>
            <person name="Barry K."/>
            <person name="Schmutz J."/>
            <person name="Baker S.E."/>
            <person name="Ciuffetti L.M."/>
            <person name="Grigoriev I.V."/>
            <person name="Zhong S."/>
            <person name="Turgeon B.G."/>
        </authorList>
    </citation>
    <scope>NUCLEOTIDE SEQUENCE [LARGE SCALE GENOMIC DNA]</scope>
    <source>
        <strain evidence="4">ND90Pr / ATCC 201652</strain>
    </source>
</reference>
<dbReference type="HOGENOM" id="CLU_2757610_0_0_1"/>
<keyword evidence="2" id="KW-0472">Membrane</keyword>
<evidence type="ECO:0000256" key="1">
    <source>
        <dbReference type="SAM" id="MobiDB-lite"/>
    </source>
</evidence>
<evidence type="ECO:0000256" key="2">
    <source>
        <dbReference type="SAM" id="Phobius"/>
    </source>
</evidence>
<sequence length="70" mass="7980">MHFCLQLVFAQPLYSYFICIFVFHVFHLHLLLGINQCDGPTKHAAYAKNKQTLKSDNEQGKEQEGNVLAA</sequence>
<gene>
    <name evidence="3" type="ORF">COCSADRAFT_339790</name>
</gene>
<keyword evidence="4" id="KW-1185">Reference proteome</keyword>
<dbReference type="EMBL" id="KB445645">
    <property type="protein sequence ID" value="EMD63281.1"/>
    <property type="molecule type" value="Genomic_DNA"/>
</dbReference>
<dbReference type="KEGG" id="bsc:COCSADRAFT_339790"/>
<dbReference type="GeneID" id="19137390"/>
<organism evidence="3 4">
    <name type="scientific">Cochliobolus sativus (strain ND90Pr / ATCC 201652)</name>
    <name type="common">Common root rot and spot blotch fungus</name>
    <name type="synonym">Bipolaris sorokiniana</name>
    <dbReference type="NCBI Taxonomy" id="665912"/>
    <lineage>
        <taxon>Eukaryota</taxon>
        <taxon>Fungi</taxon>
        <taxon>Dikarya</taxon>
        <taxon>Ascomycota</taxon>
        <taxon>Pezizomycotina</taxon>
        <taxon>Dothideomycetes</taxon>
        <taxon>Pleosporomycetidae</taxon>
        <taxon>Pleosporales</taxon>
        <taxon>Pleosporineae</taxon>
        <taxon>Pleosporaceae</taxon>
        <taxon>Bipolaris</taxon>
    </lineage>
</organism>
<evidence type="ECO:0000313" key="3">
    <source>
        <dbReference type="EMBL" id="EMD63281.1"/>
    </source>
</evidence>
<feature type="transmembrane region" description="Helical" evidence="2">
    <location>
        <begin position="13"/>
        <end position="32"/>
    </location>
</feature>